<dbReference type="Pfam" id="PF13373">
    <property type="entry name" value="Dsc3_C"/>
    <property type="match status" value="1"/>
</dbReference>
<proteinExistence type="predicted"/>
<dbReference type="InterPro" id="IPR000626">
    <property type="entry name" value="Ubiquitin-like_dom"/>
</dbReference>
<dbReference type="InterPro" id="IPR019413">
    <property type="entry name" value="Dsc3_ub-like_dom"/>
</dbReference>
<dbReference type="PANTHER" id="PTHR28049">
    <property type="entry name" value="TRANSMEMBRANE PROTEIN YOR223W"/>
    <property type="match status" value="1"/>
</dbReference>
<gene>
    <name evidence="4" type="ORF">H1R20_g5819</name>
</gene>
<accession>A0A9W8JAQ8</accession>
<reference evidence="4" key="1">
    <citation type="submission" date="2022-06" db="EMBL/GenBank/DDBJ databases">
        <title>Genome Sequence of Candolleomyces eurysporus.</title>
        <authorList>
            <person name="Buettner E."/>
        </authorList>
    </citation>
    <scope>NUCLEOTIDE SEQUENCE</scope>
    <source>
        <strain evidence="4">VTCC 930004</strain>
    </source>
</reference>
<feature type="domain" description="Ubiquitin-like" evidence="3">
    <location>
        <begin position="36"/>
        <end position="93"/>
    </location>
</feature>
<dbReference type="EMBL" id="JANBPK010000809">
    <property type="protein sequence ID" value="KAJ2931232.1"/>
    <property type="molecule type" value="Genomic_DNA"/>
</dbReference>
<dbReference type="PROSITE" id="PS50053">
    <property type="entry name" value="UBIQUITIN_2"/>
    <property type="match status" value="1"/>
</dbReference>
<feature type="non-terminal residue" evidence="4">
    <location>
        <position position="303"/>
    </location>
</feature>
<evidence type="ECO:0000256" key="1">
    <source>
        <dbReference type="SAM" id="MobiDB-lite"/>
    </source>
</evidence>
<keyword evidence="2" id="KW-0472">Membrane</keyword>
<dbReference type="InterPro" id="IPR029071">
    <property type="entry name" value="Ubiquitin-like_domsf"/>
</dbReference>
<comment type="caution">
    <text evidence="4">The sequence shown here is derived from an EMBL/GenBank/DDBJ whole genome shotgun (WGS) entry which is preliminary data.</text>
</comment>
<keyword evidence="2" id="KW-0812">Transmembrane</keyword>
<dbReference type="Pfam" id="PF10302">
    <property type="entry name" value="Dsc3_N"/>
    <property type="match status" value="1"/>
</dbReference>
<dbReference type="PANTHER" id="PTHR28049:SF1">
    <property type="entry name" value="DSC E3 UBIQUITIN LIGASE COMPLEX SUBUNIT 3"/>
    <property type="match status" value="1"/>
</dbReference>
<sequence length="303" mass="33876">MLSEKAKGKQRAIDPPADTQAGPSGSSVPVEEPVTRELVIRFTEGAPDLTVSVGKEDTVRNIKRTIRDIRPELKDRRLRLIHLGRLLTDGTFLYSWLASLEEKQQRAAAASPNEEDDSSTPQSKHAATTWIHCSVGPTLTPGEEEAEEGKQNTQLQPLRGFDRLSAVGFSDEDIANFRRQFHSQSSANYLDEDFATEEEYDEHARALEEQWIDSIDNAGTASLSQTANSSNSTLLQGILMGFFFPLMPFFFMRSRKPAVFWDDGTEVESVANVIFSRRMQVGLVVGFLVNVMFGLWRFLLDAS</sequence>
<name>A0A9W8JAQ8_9AGAR</name>
<dbReference type="AlphaFoldDB" id="A0A9W8JAQ8"/>
<dbReference type="GO" id="GO:0044695">
    <property type="term" value="C:Dsc E3 ubiquitin ligase complex"/>
    <property type="evidence" value="ECO:0007669"/>
    <property type="project" value="InterPro"/>
</dbReference>
<keyword evidence="5" id="KW-1185">Reference proteome</keyword>
<evidence type="ECO:0000313" key="4">
    <source>
        <dbReference type="EMBL" id="KAJ2931232.1"/>
    </source>
</evidence>
<feature type="transmembrane region" description="Helical" evidence="2">
    <location>
        <begin position="233"/>
        <end position="251"/>
    </location>
</feature>
<evidence type="ECO:0000313" key="5">
    <source>
        <dbReference type="Proteomes" id="UP001140091"/>
    </source>
</evidence>
<feature type="region of interest" description="Disordered" evidence="1">
    <location>
        <begin position="107"/>
        <end position="155"/>
    </location>
</feature>
<dbReference type="OrthoDB" id="2556122at2759"/>
<organism evidence="4 5">
    <name type="scientific">Candolleomyces eurysporus</name>
    <dbReference type="NCBI Taxonomy" id="2828524"/>
    <lineage>
        <taxon>Eukaryota</taxon>
        <taxon>Fungi</taxon>
        <taxon>Dikarya</taxon>
        <taxon>Basidiomycota</taxon>
        <taxon>Agaricomycotina</taxon>
        <taxon>Agaricomycetes</taxon>
        <taxon>Agaricomycetidae</taxon>
        <taxon>Agaricales</taxon>
        <taxon>Agaricineae</taxon>
        <taxon>Psathyrellaceae</taxon>
        <taxon>Candolleomyces</taxon>
    </lineage>
</organism>
<protein>
    <recommendedName>
        <fullName evidence="3">Ubiquitin-like domain-containing protein</fullName>
    </recommendedName>
</protein>
<dbReference type="InterPro" id="IPR025390">
    <property type="entry name" value="Dsc3_C"/>
</dbReference>
<dbReference type="Proteomes" id="UP001140091">
    <property type="component" value="Unassembled WGS sequence"/>
</dbReference>
<dbReference type="Gene3D" id="3.10.20.90">
    <property type="entry name" value="Phosphatidylinositol 3-kinase Catalytic Subunit, Chain A, domain 1"/>
    <property type="match status" value="1"/>
</dbReference>
<evidence type="ECO:0000259" key="3">
    <source>
        <dbReference type="PROSITE" id="PS50053"/>
    </source>
</evidence>
<dbReference type="SUPFAM" id="SSF54236">
    <property type="entry name" value="Ubiquitin-like"/>
    <property type="match status" value="1"/>
</dbReference>
<keyword evidence="2" id="KW-1133">Transmembrane helix</keyword>
<feature type="region of interest" description="Disordered" evidence="1">
    <location>
        <begin position="1"/>
        <end position="32"/>
    </location>
</feature>
<evidence type="ECO:0000256" key="2">
    <source>
        <dbReference type="SAM" id="Phobius"/>
    </source>
</evidence>
<feature type="transmembrane region" description="Helical" evidence="2">
    <location>
        <begin position="281"/>
        <end position="299"/>
    </location>
</feature>
<dbReference type="InterPro" id="IPR045226">
    <property type="entry name" value="Dsc3"/>
</dbReference>
<dbReference type="GO" id="GO:0005783">
    <property type="term" value="C:endoplasmic reticulum"/>
    <property type="evidence" value="ECO:0007669"/>
    <property type="project" value="TreeGrafter"/>
</dbReference>